<evidence type="ECO:0000313" key="12">
    <source>
        <dbReference type="EMBL" id="EAU91792.2"/>
    </source>
</evidence>
<keyword evidence="13" id="KW-1185">Reference proteome</keyword>
<evidence type="ECO:0000256" key="9">
    <source>
        <dbReference type="ARBA" id="ARBA00023136"/>
    </source>
</evidence>
<dbReference type="GeneID" id="6006565"/>
<evidence type="ECO:0000256" key="10">
    <source>
        <dbReference type="ARBA" id="ARBA00032062"/>
    </source>
</evidence>
<gene>
    <name evidence="11" type="primary">ALG14</name>
    <name evidence="12" type="ORF">CC1G_04560</name>
</gene>
<comment type="caution">
    <text evidence="12">The sequence shown here is derived from an EMBL/GenBank/DDBJ whole genome shotgun (WGS) entry which is preliminary data.</text>
</comment>
<dbReference type="RefSeq" id="XP_001830127.2">
    <property type="nucleotide sequence ID" value="XM_001830075.2"/>
</dbReference>
<accession>A8N5I2</accession>
<dbReference type="PANTHER" id="PTHR12154:SF4">
    <property type="entry name" value="UDP-N-ACETYLGLUCOSAMINE TRANSFERASE SUBUNIT ALG14 HOMOLOG"/>
    <property type="match status" value="1"/>
</dbReference>
<keyword evidence="9 11" id="KW-0472">Membrane</keyword>
<dbReference type="PANTHER" id="PTHR12154">
    <property type="entry name" value="GLYCOSYL TRANSFERASE-RELATED"/>
    <property type="match status" value="1"/>
</dbReference>
<dbReference type="AlphaFoldDB" id="A8N5I2"/>
<comment type="caution">
    <text evidence="11">Lacks conserved residue(s) required for the propagation of feature annotation.</text>
</comment>
<dbReference type="OrthoDB" id="17098at2759"/>
<evidence type="ECO:0000256" key="5">
    <source>
        <dbReference type="ARBA" id="ARBA00017467"/>
    </source>
</evidence>
<organism evidence="12 13">
    <name type="scientific">Coprinopsis cinerea (strain Okayama-7 / 130 / ATCC MYA-4618 / FGSC 9003)</name>
    <name type="common">Inky cap fungus</name>
    <name type="synonym">Hormographiella aspergillata</name>
    <dbReference type="NCBI Taxonomy" id="240176"/>
    <lineage>
        <taxon>Eukaryota</taxon>
        <taxon>Fungi</taxon>
        <taxon>Dikarya</taxon>
        <taxon>Basidiomycota</taxon>
        <taxon>Agaricomycotina</taxon>
        <taxon>Agaricomycetes</taxon>
        <taxon>Agaricomycetidae</taxon>
        <taxon>Agaricales</taxon>
        <taxon>Agaricineae</taxon>
        <taxon>Psathyrellaceae</taxon>
        <taxon>Coprinopsis</taxon>
    </lineage>
</organism>
<proteinExistence type="inferred from homology"/>
<evidence type="ECO:0000256" key="7">
    <source>
        <dbReference type="ARBA" id="ARBA00022824"/>
    </source>
</evidence>
<dbReference type="FunCoup" id="A8N5I2">
    <property type="interactions" value="126"/>
</dbReference>
<comment type="subunit">
    <text evidence="4 11">Heterodimer with ALG13 to form a functional enzyme.</text>
</comment>
<evidence type="ECO:0000256" key="6">
    <source>
        <dbReference type="ARBA" id="ARBA00022692"/>
    </source>
</evidence>
<evidence type="ECO:0000256" key="11">
    <source>
        <dbReference type="RuleBase" id="RU362127"/>
    </source>
</evidence>
<dbReference type="OMA" id="CRIVFIE"/>
<dbReference type="VEuPathDB" id="FungiDB:CC1G_04560"/>
<evidence type="ECO:0000256" key="2">
    <source>
        <dbReference type="ARBA" id="ARBA00004590"/>
    </source>
</evidence>
<dbReference type="KEGG" id="cci:CC1G_04560"/>
<name>A8N5I2_COPC7</name>
<keyword evidence="7 11" id="KW-0256">Endoplasmic reticulum</keyword>
<feature type="transmembrane region" description="Helical" evidence="11">
    <location>
        <begin position="118"/>
        <end position="137"/>
    </location>
</feature>
<reference evidence="12 13" key="1">
    <citation type="journal article" date="2010" name="Proc. Natl. Acad. Sci. U.S.A.">
        <title>Insights into evolution of multicellular fungi from the assembled chromosomes of the mushroom Coprinopsis cinerea (Coprinus cinereus).</title>
        <authorList>
            <person name="Stajich J.E."/>
            <person name="Wilke S.K."/>
            <person name="Ahren D."/>
            <person name="Au C.H."/>
            <person name="Birren B.W."/>
            <person name="Borodovsky M."/>
            <person name="Burns C."/>
            <person name="Canback B."/>
            <person name="Casselton L.A."/>
            <person name="Cheng C.K."/>
            <person name="Deng J."/>
            <person name="Dietrich F.S."/>
            <person name="Fargo D.C."/>
            <person name="Farman M.L."/>
            <person name="Gathman A.C."/>
            <person name="Goldberg J."/>
            <person name="Guigo R."/>
            <person name="Hoegger P.J."/>
            <person name="Hooker J.B."/>
            <person name="Huggins A."/>
            <person name="James T.Y."/>
            <person name="Kamada T."/>
            <person name="Kilaru S."/>
            <person name="Kodira C."/>
            <person name="Kues U."/>
            <person name="Kupfer D."/>
            <person name="Kwan H.S."/>
            <person name="Lomsadze A."/>
            <person name="Li W."/>
            <person name="Lilly W.W."/>
            <person name="Ma L.J."/>
            <person name="Mackey A.J."/>
            <person name="Manning G."/>
            <person name="Martin F."/>
            <person name="Muraguchi H."/>
            <person name="Natvig D.O."/>
            <person name="Palmerini H."/>
            <person name="Ramesh M.A."/>
            <person name="Rehmeyer C.J."/>
            <person name="Roe B.A."/>
            <person name="Shenoy N."/>
            <person name="Stanke M."/>
            <person name="Ter-Hovhannisyan V."/>
            <person name="Tunlid A."/>
            <person name="Velagapudi R."/>
            <person name="Vision T.J."/>
            <person name="Zeng Q."/>
            <person name="Zolan M.E."/>
            <person name="Pukkila P.J."/>
        </authorList>
    </citation>
    <scope>NUCLEOTIDE SEQUENCE [LARGE SCALE GENOMIC DNA]</scope>
    <source>
        <strain evidence="13">Okayama-7 / 130 / ATCC MYA-4618 / FGSC 9003</strain>
    </source>
</reference>
<dbReference type="STRING" id="240176.A8N5I2"/>
<feature type="transmembrane region" description="Helical" evidence="11">
    <location>
        <begin position="6"/>
        <end position="24"/>
    </location>
</feature>
<evidence type="ECO:0000256" key="1">
    <source>
        <dbReference type="ARBA" id="ARBA00004389"/>
    </source>
</evidence>
<sequence>MTIWLSAILGFSALSLVLLFRLFFTLPATRFKKPASRKPSATCSLAVFLGSGGHTSEALALLKGVDLQRYQPRHYFVSEGDNLSVKQVVQFEQSRANNSSSQYRVTTIPRARRVHQPLITTPLTALISTYACVYYFMVEPFFHKKCPFPEVLIMNGPGTCFILCVAVYWNKLLGLPAPTTIYVESFTRVKGLSLTGKLIRPMVDRSVRLNLASRRSHAMEFT</sequence>
<dbReference type="Pfam" id="PF08660">
    <property type="entry name" value="Alg14"/>
    <property type="match status" value="1"/>
</dbReference>
<dbReference type="eggNOG" id="KOG3339">
    <property type="taxonomic scope" value="Eukaryota"/>
</dbReference>
<dbReference type="InParanoid" id="A8N5I2"/>
<evidence type="ECO:0000256" key="4">
    <source>
        <dbReference type="ARBA" id="ARBA00011335"/>
    </source>
</evidence>
<dbReference type="EMBL" id="AACS02000003">
    <property type="protein sequence ID" value="EAU91792.2"/>
    <property type="molecule type" value="Genomic_DNA"/>
</dbReference>
<dbReference type="GO" id="GO:0031965">
    <property type="term" value="C:nuclear membrane"/>
    <property type="evidence" value="ECO:0007669"/>
    <property type="project" value="UniProtKB-SubCell"/>
</dbReference>
<evidence type="ECO:0000256" key="8">
    <source>
        <dbReference type="ARBA" id="ARBA00022989"/>
    </source>
</evidence>
<dbReference type="HOGENOM" id="CLU_064541_0_1_1"/>
<dbReference type="GO" id="GO:0006488">
    <property type="term" value="P:dolichol-linked oligosaccharide biosynthetic process"/>
    <property type="evidence" value="ECO:0007669"/>
    <property type="project" value="InterPro"/>
</dbReference>
<dbReference type="InterPro" id="IPR013969">
    <property type="entry name" value="Oligosacch_biosynth_Alg14"/>
</dbReference>
<comment type="similarity">
    <text evidence="3 11">Belongs to the ALG14 family.</text>
</comment>
<evidence type="ECO:0000313" key="13">
    <source>
        <dbReference type="Proteomes" id="UP000001861"/>
    </source>
</evidence>
<protein>
    <recommendedName>
        <fullName evidence="5 11">UDP-N-acetylglucosamine transferase subunit ALG14</fullName>
    </recommendedName>
    <alternativeName>
        <fullName evidence="10 11">Asparagine-linked glycosylation protein 14</fullName>
    </alternativeName>
</protein>
<dbReference type="GO" id="GO:0004577">
    <property type="term" value="F:N-acetylglucosaminyldiphosphodolichol N-acetylglucosaminyltransferase activity"/>
    <property type="evidence" value="ECO:0007669"/>
    <property type="project" value="TreeGrafter"/>
</dbReference>
<dbReference type="Proteomes" id="UP000001861">
    <property type="component" value="Unassembled WGS sequence"/>
</dbReference>
<comment type="function">
    <text evidence="11">Involved in protein N-glycosylation. Essential for the second step of the dolichol-linked oligosaccharide pathway. Anchors the catalytic subunit ALG13 to the ER.</text>
</comment>
<dbReference type="GO" id="GO:0043541">
    <property type="term" value="C:UDP-N-acetylglucosamine transferase complex"/>
    <property type="evidence" value="ECO:0007669"/>
    <property type="project" value="TreeGrafter"/>
</dbReference>
<keyword evidence="12" id="KW-0808">Transferase</keyword>
<keyword evidence="8 11" id="KW-1133">Transmembrane helix</keyword>
<dbReference type="Gene3D" id="3.40.50.2000">
    <property type="entry name" value="Glycogen Phosphorylase B"/>
    <property type="match status" value="1"/>
</dbReference>
<feature type="transmembrane region" description="Helical" evidence="11">
    <location>
        <begin position="152"/>
        <end position="169"/>
    </location>
</feature>
<comment type="subcellular location">
    <subcellularLocation>
        <location evidence="1 11">Endoplasmic reticulum membrane</location>
        <topology evidence="1 11">Single-pass membrane protein</topology>
    </subcellularLocation>
    <subcellularLocation>
        <location evidence="2">Nucleus membrane</location>
        <topology evidence="2">Single-pass membrane protein</topology>
    </subcellularLocation>
</comment>
<evidence type="ECO:0000256" key="3">
    <source>
        <dbReference type="ARBA" id="ARBA00009731"/>
    </source>
</evidence>
<keyword evidence="6 11" id="KW-0812">Transmembrane</keyword>